<proteinExistence type="predicted"/>
<keyword evidence="3" id="KW-1185">Reference proteome</keyword>
<feature type="transmembrane region" description="Helical" evidence="1">
    <location>
        <begin position="211"/>
        <end position="229"/>
    </location>
</feature>
<feature type="transmembrane region" description="Helical" evidence="1">
    <location>
        <begin position="241"/>
        <end position="261"/>
    </location>
</feature>
<reference evidence="2" key="1">
    <citation type="submission" date="2023-06" db="EMBL/GenBank/DDBJ databases">
        <title>Genomic analysis of the entomopathogenic nematode Steinernema hermaphroditum.</title>
        <authorList>
            <person name="Schwarz E.M."/>
            <person name="Heppert J.K."/>
            <person name="Baniya A."/>
            <person name="Schwartz H.T."/>
            <person name="Tan C.-H."/>
            <person name="Antoshechkin I."/>
            <person name="Sternberg P.W."/>
            <person name="Goodrich-Blair H."/>
            <person name="Dillman A.R."/>
        </authorList>
    </citation>
    <scope>NUCLEOTIDE SEQUENCE</scope>
    <source>
        <strain evidence="2">PS9179</strain>
        <tissue evidence="2">Whole animal</tissue>
    </source>
</reference>
<evidence type="ECO:0000313" key="3">
    <source>
        <dbReference type="Proteomes" id="UP001175271"/>
    </source>
</evidence>
<keyword evidence="1" id="KW-0812">Transmembrane</keyword>
<evidence type="ECO:0000256" key="1">
    <source>
        <dbReference type="SAM" id="Phobius"/>
    </source>
</evidence>
<dbReference type="InterPro" id="IPR019425">
    <property type="entry name" value="7TM_GPCR_serpentine_rcpt_Srt"/>
</dbReference>
<dbReference type="PANTHER" id="PTHR23021">
    <property type="entry name" value="SERPENTINE RECEPTOR, CLASS T"/>
    <property type="match status" value="1"/>
</dbReference>
<organism evidence="2 3">
    <name type="scientific">Steinernema hermaphroditum</name>
    <dbReference type="NCBI Taxonomy" id="289476"/>
    <lineage>
        <taxon>Eukaryota</taxon>
        <taxon>Metazoa</taxon>
        <taxon>Ecdysozoa</taxon>
        <taxon>Nematoda</taxon>
        <taxon>Chromadorea</taxon>
        <taxon>Rhabditida</taxon>
        <taxon>Tylenchina</taxon>
        <taxon>Panagrolaimomorpha</taxon>
        <taxon>Strongyloidoidea</taxon>
        <taxon>Steinernematidae</taxon>
        <taxon>Steinernema</taxon>
    </lineage>
</organism>
<sequence>MVDIHHFVFGLIHLVSAIVFTPVLMKLFHVLIANKEYRKYECYRIMAQQVLFHVICGCSYVFYGLGVMLDSEIFGLVKGAHFFAINAFNSIIIITLVLAINRLCLICHIHIPRWISPVLQVTTWLIFIALTTLMYSPLSEFWLGPDRYTVQYGNAMWFSRNYKQLRSLSCTVIIFAALTIYTIITAYVLYRKFSFNANSTSKAELKIAMQAGLTFLFNFFTIVLYKWIYHIVLDSPWTRNLYAFFQMANFLYLPAIVYLAFNKMLRKQVFSLQSNGVSSMIHGTQLFVNTSK</sequence>
<feature type="transmembrane region" description="Helical" evidence="1">
    <location>
        <begin position="117"/>
        <end position="138"/>
    </location>
</feature>
<dbReference type="EMBL" id="JAUCMV010000004">
    <property type="protein sequence ID" value="KAK0400427.1"/>
    <property type="molecule type" value="Genomic_DNA"/>
</dbReference>
<feature type="transmembrane region" description="Helical" evidence="1">
    <location>
        <begin position="6"/>
        <end position="29"/>
    </location>
</feature>
<protein>
    <submittedName>
        <fullName evidence="2">Uncharacterized protein</fullName>
    </submittedName>
</protein>
<gene>
    <name evidence="2" type="ORF">QR680_015236</name>
</gene>
<feature type="transmembrane region" description="Helical" evidence="1">
    <location>
        <begin position="50"/>
        <end position="69"/>
    </location>
</feature>
<dbReference type="Proteomes" id="UP001175271">
    <property type="component" value="Unassembled WGS sequence"/>
</dbReference>
<comment type="caution">
    <text evidence="2">The sequence shown here is derived from an EMBL/GenBank/DDBJ whole genome shotgun (WGS) entry which is preliminary data.</text>
</comment>
<keyword evidence="1" id="KW-0472">Membrane</keyword>
<feature type="transmembrane region" description="Helical" evidence="1">
    <location>
        <begin position="165"/>
        <end position="190"/>
    </location>
</feature>
<feature type="transmembrane region" description="Helical" evidence="1">
    <location>
        <begin position="81"/>
        <end position="105"/>
    </location>
</feature>
<name>A0AA39LK93_9BILA</name>
<evidence type="ECO:0000313" key="2">
    <source>
        <dbReference type="EMBL" id="KAK0400427.1"/>
    </source>
</evidence>
<accession>A0AA39LK93</accession>
<keyword evidence="1" id="KW-1133">Transmembrane helix</keyword>
<dbReference type="AlphaFoldDB" id="A0AA39LK93"/>